<evidence type="ECO:0000256" key="9">
    <source>
        <dbReference type="ARBA" id="ARBA00022842"/>
    </source>
</evidence>
<evidence type="ECO:0000256" key="11">
    <source>
        <dbReference type="ARBA" id="ARBA00048679"/>
    </source>
</evidence>
<keyword evidence="3 13" id="KW-0723">Serine/threonine-protein kinase</keyword>
<proteinExistence type="inferred from homology"/>
<evidence type="ECO:0000313" key="14">
    <source>
        <dbReference type="Proteomes" id="UP000007485"/>
    </source>
</evidence>
<dbReference type="GO" id="GO:0005524">
    <property type="term" value="F:ATP binding"/>
    <property type="evidence" value="ECO:0007669"/>
    <property type="project" value="UniProtKB-KW"/>
</dbReference>
<dbReference type="Gene3D" id="1.10.510.10">
    <property type="entry name" value="Transferase(Phosphotransferase) domain 1"/>
    <property type="match status" value="1"/>
</dbReference>
<dbReference type="Pfam" id="PF01163">
    <property type="entry name" value="RIO1"/>
    <property type="match status" value="1"/>
</dbReference>
<evidence type="ECO:0000256" key="5">
    <source>
        <dbReference type="ARBA" id="ARBA00022723"/>
    </source>
</evidence>
<dbReference type="Gene3D" id="3.30.200.20">
    <property type="entry name" value="Phosphorylase Kinase, domain 1"/>
    <property type="match status" value="1"/>
</dbReference>
<dbReference type="AlphaFoldDB" id="F0QVJ7"/>
<dbReference type="GO" id="GO:0046872">
    <property type="term" value="F:metal ion binding"/>
    <property type="evidence" value="ECO:0007669"/>
    <property type="project" value="UniProtKB-KW"/>
</dbReference>
<evidence type="ECO:0000256" key="8">
    <source>
        <dbReference type="ARBA" id="ARBA00022840"/>
    </source>
</evidence>
<dbReference type="PANTHER" id="PTHR45723">
    <property type="entry name" value="SERINE/THREONINE-PROTEIN KINASE RIO1"/>
    <property type="match status" value="1"/>
</dbReference>
<dbReference type="Proteomes" id="UP000007485">
    <property type="component" value="Chromosome"/>
</dbReference>
<dbReference type="SMART" id="SM00090">
    <property type="entry name" value="RIO"/>
    <property type="match status" value="1"/>
</dbReference>
<comment type="similarity">
    <text evidence="1">Belongs to the protein kinase superfamily. RIO-type Ser/Thr kinase family.</text>
</comment>
<dbReference type="KEGG" id="vmo:VMUT_0639"/>
<gene>
    <name evidence="13" type="ordered locus">VMUT_0639</name>
</gene>
<protein>
    <recommendedName>
        <fullName evidence="2">non-specific serine/threonine protein kinase</fullName>
        <ecNumber evidence="2">2.7.11.1</ecNumber>
    </recommendedName>
</protein>
<evidence type="ECO:0000256" key="1">
    <source>
        <dbReference type="ARBA" id="ARBA00009196"/>
    </source>
</evidence>
<dbReference type="EMBL" id="CP002529">
    <property type="protein sequence ID" value="ADY00850.1"/>
    <property type="molecule type" value="Genomic_DNA"/>
</dbReference>
<keyword evidence="4" id="KW-0808">Transferase</keyword>
<evidence type="ECO:0000256" key="2">
    <source>
        <dbReference type="ARBA" id="ARBA00012513"/>
    </source>
</evidence>
<keyword evidence="8" id="KW-0067">ATP-binding</keyword>
<keyword evidence="7 13" id="KW-0418">Kinase</keyword>
<dbReference type="InterPro" id="IPR000687">
    <property type="entry name" value="RIO_kinase"/>
</dbReference>
<dbReference type="RefSeq" id="WP_013604013.1">
    <property type="nucleotide sequence ID" value="NC_015151.1"/>
</dbReference>
<dbReference type="EC" id="2.7.11.1" evidence="2"/>
<keyword evidence="14" id="KW-1185">Reference proteome</keyword>
<name>F0QVJ7_VULM7</name>
<evidence type="ECO:0000256" key="7">
    <source>
        <dbReference type="ARBA" id="ARBA00022777"/>
    </source>
</evidence>
<dbReference type="GO" id="GO:0004674">
    <property type="term" value="F:protein serine/threonine kinase activity"/>
    <property type="evidence" value="ECO:0007669"/>
    <property type="project" value="UniProtKB-KW"/>
</dbReference>
<dbReference type="eggNOG" id="arCOG01180">
    <property type="taxonomic scope" value="Archaea"/>
</dbReference>
<evidence type="ECO:0000256" key="4">
    <source>
        <dbReference type="ARBA" id="ARBA00022679"/>
    </source>
</evidence>
<feature type="domain" description="RIO kinase" evidence="12">
    <location>
        <begin position="24"/>
        <end position="262"/>
    </location>
</feature>
<organism evidence="13 14">
    <name type="scientific">Vulcanisaeta moutnovskia (strain 768-28)</name>
    <dbReference type="NCBI Taxonomy" id="985053"/>
    <lineage>
        <taxon>Archaea</taxon>
        <taxon>Thermoproteota</taxon>
        <taxon>Thermoprotei</taxon>
        <taxon>Thermoproteales</taxon>
        <taxon>Thermoproteaceae</taxon>
        <taxon>Vulcanisaeta</taxon>
    </lineage>
</organism>
<evidence type="ECO:0000256" key="3">
    <source>
        <dbReference type="ARBA" id="ARBA00022527"/>
    </source>
</evidence>
<reference evidence="13 14" key="1">
    <citation type="journal article" date="2011" name="J. Bacteriol.">
        <title>Complete genome sequence of 'Vulcanisaeta moutnovskia' strain 768-28, a novel member of the hyperthermophilic crenarchaeal genus vulcanisaeta.</title>
        <authorList>
            <person name="Gumerov V.M."/>
            <person name="Mardanov A.V."/>
            <person name="Beletsky A.V."/>
            <person name="Prokofeva M.I."/>
            <person name="Bonch-Osmolovskaya E.A."/>
            <person name="Ravin N.V."/>
            <person name="Skryabin K.G."/>
        </authorList>
    </citation>
    <scope>NUCLEOTIDE SEQUENCE [LARGE SCALE GENOMIC DNA]</scope>
    <source>
        <strain evidence="13 14">768-28</strain>
    </source>
</reference>
<dbReference type="HOGENOM" id="CLU_018693_3_3_2"/>
<keyword evidence="5" id="KW-0479">Metal-binding</keyword>
<evidence type="ECO:0000256" key="6">
    <source>
        <dbReference type="ARBA" id="ARBA00022741"/>
    </source>
</evidence>
<keyword evidence="9" id="KW-0460">Magnesium</keyword>
<dbReference type="STRING" id="985053.VMUT_0639"/>
<accession>F0QVJ7</accession>
<dbReference type="GeneID" id="10288291"/>
<comment type="catalytic activity">
    <reaction evidence="11">
        <text>L-seryl-[protein] + ATP = O-phospho-L-seryl-[protein] + ADP + H(+)</text>
        <dbReference type="Rhea" id="RHEA:17989"/>
        <dbReference type="Rhea" id="RHEA-COMP:9863"/>
        <dbReference type="Rhea" id="RHEA-COMP:11604"/>
        <dbReference type="ChEBI" id="CHEBI:15378"/>
        <dbReference type="ChEBI" id="CHEBI:29999"/>
        <dbReference type="ChEBI" id="CHEBI:30616"/>
        <dbReference type="ChEBI" id="CHEBI:83421"/>
        <dbReference type="ChEBI" id="CHEBI:456216"/>
        <dbReference type="EC" id="2.7.11.1"/>
    </reaction>
</comment>
<evidence type="ECO:0000259" key="12">
    <source>
        <dbReference type="SMART" id="SM00090"/>
    </source>
</evidence>
<dbReference type="OrthoDB" id="31344at2157"/>
<dbReference type="SUPFAM" id="SSF56112">
    <property type="entry name" value="Protein kinase-like (PK-like)"/>
    <property type="match status" value="1"/>
</dbReference>
<keyword evidence="6" id="KW-0547">Nucleotide-binding</keyword>
<dbReference type="InterPro" id="IPR018934">
    <property type="entry name" value="RIO_dom"/>
</dbReference>
<evidence type="ECO:0000313" key="13">
    <source>
        <dbReference type="EMBL" id="ADY00850.1"/>
    </source>
</evidence>
<comment type="catalytic activity">
    <reaction evidence="10">
        <text>L-threonyl-[protein] + ATP = O-phospho-L-threonyl-[protein] + ADP + H(+)</text>
        <dbReference type="Rhea" id="RHEA:46608"/>
        <dbReference type="Rhea" id="RHEA-COMP:11060"/>
        <dbReference type="Rhea" id="RHEA-COMP:11605"/>
        <dbReference type="ChEBI" id="CHEBI:15378"/>
        <dbReference type="ChEBI" id="CHEBI:30013"/>
        <dbReference type="ChEBI" id="CHEBI:30616"/>
        <dbReference type="ChEBI" id="CHEBI:61977"/>
        <dbReference type="ChEBI" id="CHEBI:456216"/>
        <dbReference type="EC" id="2.7.11.1"/>
    </reaction>
</comment>
<dbReference type="InterPro" id="IPR011009">
    <property type="entry name" value="Kinase-like_dom_sf"/>
</dbReference>
<dbReference type="InterPro" id="IPR051272">
    <property type="entry name" value="RIO-type_Ser/Thr_kinase"/>
</dbReference>
<sequence>MSVHDNIDRIIRNRVESRRFRIKDIDQLKTVDDVFNQYTIDALRELMNKHIVQEVYGPVAQGKEAKVIWAKASDGTDIALKIFYTSTAQFIRGRYKYLLGDPRFANARITNTRKLIEYWCKKEFSNLSDAYNAGVRVPKPITFNRNILVMEFISYEGYSGVPAPLIKDAPPKDPEIAYLTIIRYIERAFILGKIIHSDLSEFNIVNTGNELVIIDWGSAVKANHPNATEFLLRDIENVSRYFSKEFRLKVFDGKALLGALLRRYEIKGEVIGDREGWLLINGKRLIDDLT</sequence>
<dbReference type="CDD" id="cd05145">
    <property type="entry name" value="RIO1_like"/>
    <property type="match status" value="1"/>
</dbReference>
<evidence type="ECO:0000256" key="10">
    <source>
        <dbReference type="ARBA" id="ARBA00047899"/>
    </source>
</evidence>